<name>A0A1M6WLD0_9BACT</name>
<keyword evidence="3" id="KW-1185">Reference proteome</keyword>
<keyword evidence="1" id="KW-0472">Membrane</keyword>
<organism evidence="2 3">
    <name type="scientific">Rhodothermus profundi</name>
    <dbReference type="NCBI Taxonomy" id="633813"/>
    <lineage>
        <taxon>Bacteria</taxon>
        <taxon>Pseudomonadati</taxon>
        <taxon>Rhodothermota</taxon>
        <taxon>Rhodothermia</taxon>
        <taxon>Rhodothermales</taxon>
        <taxon>Rhodothermaceae</taxon>
        <taxon>Rhodothermus</taxon>
    </lineage>
</organism>
<feature type="transmembrane region" description="Helical" evidence="1">
    <location>
        <begin position="21"/>
        <end position="43"/>
    </location>
</feature>
<feature type="transmembrane region" description="Helical" evidence="1">
    <location>
        <begin position="89"/>
        <end position="108"/>
    </location>
</feature>
<dbReference type="Proteomes" id="UP000185812">
    <property type="component" value="Unassembled WGS sequence"/>
</dbReference>
<protein>
    <submittedName>
        <fullName evidence="2">Uncharacterized protein</fullName>
    </submittedName>
</protein>
<evidence type="ECO:0000256" key="1">
    <source>
        <dbReference type="SAM" id="Phobius"/>
    </source>
</evidence>
<reference evidence="3" key="1">
    <citation type="submission" date="2016-11" db="EMBL/GenBank/DDBJ databases">
        <authorList>
            <person name="Varghese N."/>
            <person name="Submissions S."/>
        </authorList>
    </citation>
    <scope>NUCLEOTIDE SEQUENCE [LARGE SCALE GENOMIC DNA]</scope>
    <source>
        <strain evidence="3">DSM 22212</strain>
    </source>
</reference>
<gene>
    <name evidence="2" type="ORF">SAMN04488087_2337</name>
</gene>
<evidence type="ECO:0000313" key="2">
    <source>
        <dbReference type="EMBL" id="SHK94399.1"/>
    </source>
</evidence>
<sequence>MWNERYVARMNSMMSQIKRKPALRVIFTWMGMVIFLLITRFVFHYYDRSVRFYDIMFSAINTSTFVVIGVMALKSYLELLGKQKSKNKHVYFFFATVLSLIAFLRLIFNDLDNILSVINDKTDFIIIAFGIASIFIISYVWIYYMWKVGCKKTKRHHPFFPDIEAGDSSPSG</sequence>
<keyword evidence="1" id="KW-0812">Transmembrane</keyword>
<proteinExistence type="predicted"/>
<accession>A0A1M6WLD0</accession>
<feature type="transmembrane region" description="Helical" evidence="1">
    <location>
        <begin position="55"/>
        <end position="77"/>
    </location>
</feature>
<feature type="transmembrane region" description="Helical" evidence="1">
    <location>
        <begin position="124"/>
        <end position="146"/>
    </location>
</feature>
<keyword evidence="1" id="KW-1133">Transmembrane helix</keyword>
<evidence type="ECO:0000313" key="3">
    <source>
        <dbReference type="Proteomes" id="UP000185812"/>
    </source>
</evidence>
<dbReference type="AlphaFoldDB" id="A0A1M6WLD0"/>
<dbReference type="EMBL" id="FRAU01000009">
    <property type="protein sequence ID" value="SHK94399.1"/>
    <property type="molecule type" value="Genomic_DNA"/>
</dbReference>